<evidence type="ECO:0000256" key="1">
    <source>
        <dbReference type="SAM" id="SignalP"/>
    </source>
</evidence>
<reference evidence="3 4" key="1">
    <citation type="submission" date="2020-12" db="EMBL/GenBank/DDBJ databases">
        <title>Draft genome sequence of the commensal strain Corynebacterium tuberculostearicum MFP09/CIP 102622 isolated from human skin.</title>
        <authorList>
            <person name="Boukerb A.M."/>
            <person name="Janvier X."/>
            <person name="Feuilloley M.G.J."/>
            <person name="Groboillot A."/>
        </authorList>
    </citation>
    <scope>NUCLEOTIDE SEQUENCE [LARGE SCALE GENOMIC DNA]</scope>
    <source>
        <strain evidence="3 4">CIP 102622</strain>
    </source>
</reference>
<dbReference type="EMBL" id="JAEHFL010000002">
    <property type="protein sequence ID" value="MBK3427177.1"/>
    <property type="molecule type" value="Genomic_DNA"/>
</dbReference>
<evidence type="ECO:0000259" key="2">
    <source>
        <dbReference type="Pfam" id="PF00561"/>
    </source>
</evidence>
<dbReference type="InterPro" id="IPR029058">
    <property type="entry name" value="AB_hydrolase_fold"/>
</dbReference>
<dbReference type="RefSeq" id="WP_200435269.1">
    <property type="nucleotide sequence ID" value="NZ_JAEHFL010000002.1"/>
</dbReference>
<dbReference type="PANTHER" id="PTHR37574:SF1">
    <property type="entry name" value="LIPASE B"/>
    <property type="match status" value="1"/>
</dbReference>
<dbReference type="PANTHER" id="PTHR37574">
    <property type="entry name" value="LIPASE B"/>
    <property type="match status" value="1"/>
</dbReference>
<dbReference type="GO" id="GO:0016787">
    <property type="term" value="F:hydrolase activity"/>
    <property type="evidence" value="ECO:0007669"/>
    <property type="project" value="UniProtKB-KW"/>
</dbReference>
<feature type="domain" description="AB hydrolase-1" evidence="2">
    <location>
        <begin position="52"/>
        <end position="166"/>
    </location>
</feature>
<accession>A0A8I1L8M9</accession>
<dbReference type="InterPro" id="IPR053228">
    <property type="entry name" value="Stereospecific_Lipase"/>
</dbReference>
<sequence>MSQRIVAALTAAALGLSAPVAHAAEPQWESSAPESLGINDPSCVPSGDITEPVVLLHGTSNNASVWGNLVHLLQDQGACVWAFDYGADDVTLQNMIPSVKAIADLDDSAAEIADQVDYVREITGSDKVNLVGHSQGGMHIKTYTQMHDGAGHVSHAVALGGNFHGTTLNGQGEALSKIIAFAPHLAAFLASTAGIQQVVGSEFMQRLNALPDTAPGVLYTSIYSPGDTTVTPNSSSQLALSDGADVVNLDLGEVCGVSPRHDKLPTDPTVLSQVIFGLKRAPGEGPDPATCVSEGASASGA</sequence>
<comment type="caution">
    <text evidence="3">The sequence shown here is derived from an EMBL/GenBank/DDBJ whole genome shotgun (WGS) entry which is preliminary data.</text>
</comment>
<dbReference type="Gene3D" id="3.40.50.1820">
    <property type="entry name" value="alpha/beta hydrolase"/>
    <property type="match status" value="1"/>
</dbReference>
<dbReference type="SUPFAM" id="SSF53474">
    <property type="entry name" value="alpha/beta-Hydrolases"/>
    <property type="match status" value="1"/>
</dbReference>
<keyword evidence="3" id="KW-0378">Hydrolase</keyword>
<feature type="chain" id="PRO_5034980963" evidence="1">
    <location>
        <begin position="24"/>
        <end position="301"/>
    </location>
</feature>
<dbReference type="AlphaFoldDB" id="A0A8I1L8M9"/>
<evidence type="ECO:0000313" key="3">
    <source>
        <dbReference type="EMBL" id="MBK3427177.1"/>
    </source>
</evidence>
<name>A0A8I1L8M9_9CORY</name>
<dbReference type="Proteomes" id="UP000603369">
    <property type="component" value="Unassembled WGS sequence"/>
</dbReference>
<organism evidence="3 4">
    <name type="scientific">Corynebacterium tuberculostearicum</name>
    <dbReference type="NCBI Taxonomy" id="38304"/>
    <lineage>
        <taxon>Bacteria</taxon>
        <taxon>Bacillati</taxon>
        <taxon>Actinomycetota</taxon>
        <taxon>Actinomycetes</taxon>
        <taxon>Mycobacteriales</taxon>
        <taxon>Corynebacteriaceae</taxon>
        <taxon>Corynebacterium</taxon>
    </lineage>
</organism>
<dbReference type="InterPro" id="IPR000073">
    <property type="entry name" value="AB_hydrolase_1"/>
</dbReference>
<proteinExistence type="predicted"/>
<feature type="signal peptide" evidence="1">
    <location>
        <begin position="1"/>
        <end position="23"/>
    </location>
</feature>
<dbReference type="Pfam" id="PF00561">
    <property type="entry name" value="Abhydrolase_1"/>
    <property type="match status" value="1"/>
</dbReference>
<protein>
    <submittedName>
        <fullName evidence="3">Alpha/beta fold hydrolase</fullName>
    </submittedName>
</protein>
<keyword evidence="1" id="KW-0732">Signal</keyword>
<keyword evidence="4" id="KW-1185">Reference proteome</keyword>
<evidence type="ECO:0000313" key="4">
    <source>
        <dbReference type="Proteomes" id="UP000603369"/>
    </source>
</evidence>
<gene>
    <name evidence="3" type="ORF">JDP02_01435</name>
</gene>